<accession>A0A517TVQ8</accession>
<dbReference type="Proteomes" id="UP000317909">
    <property type="component" value="Chromosome"/>
</dbReference>
<proteinExistence type="predicted"/>
<protein>
    <submittedName>
        <fullName evidence="1">Uncharacterized protein</fullName>
    </submittedName>
</protein>
<dbReference type="EMBL" id="CP036339">
    <property type="protein sequence ID" value="QDT72463.1"/>
    <property type="molecule type" value="Genomic_DNA"/>
</dbReference>
<keyword evidence="2" id="KW-1185">Reference proteome</keyword>
<name>A0A517TVQ8_9BACT</name>
<gene>
    <name evidence="1" type="ORF">I41_16410</name>
</gene>
<reference evidence="1 2" key="1">
    <citation type="submission" date="2019-02" db="EMBL/GenBank/DDBJ databases">
        <title>Deep-cultivation of Planctomycetes and their phenomic and genomic characterization uncovers novel biology.</title>
        <authorList>
            <person name="Wiegand S."/>
            <person name="Jogler M."/>
            <person name="Boedeker C."/>
            <person name="Pinto D."/>
            <person name="Vollmers J."/>
            <person name="Rivas-Marin E."/>
            <person name="Kohn T."/>
            <person name="Peeters S.H."/>
            <person name="Heuer A."/>
            <person name="Rast P."/>
            <person name="Oberbeckmann S."/>
            <person name="Bunk B."/>
            <person name="Jeske O."/>
            <person name="Meyerdierks A."/>
            <person name="Storesund J.E."/>
            <person name="Kallscheuer N."/>
            <person name="Luecker S."/>
            <person name="Lage O.M."/>
            <person name="Pohl T."/>
            <person name="Merkel B.J."/>
            <person name="Hornburger P."/>
            <person name="Mueller R.-W."/>
            <person name="Bruemmer F."/>
            <person name="Labrenz M."/>
            <person name="Spormann A.M."/>
            <person name="Op den Camp H."/>
            <person name="Overmann J."/>
            <person name="Amann R."/>
            <person name="Jetten M.S.M."/>
            <person name="Mascher T."/>
            <person name="Medema M.H."/>
            <person name="Devos D.P."/>
            <person name="Kaster A.-K."/>
            <person name="Ovreas L."/>
            <person name="Rohde M."/>
            <person name="Galperin M.Y."/>
            <person name="Jogler C."/>
        </authorList>
    </citation>
    <scope>NUCLEOTIDE SEQUENCE [LARGE SCALE GENOMIC DNA]</scope>
    <source>
        <strain evidence="1 2">I41</strain>
    </source>
</reference>
<evidence type="ECO:0000313" key="1">
    <source>
        <dbReference type="EMBL" id="QDT72463.1"/>
    </source>
</evidence>
<organism evidence="1 2">
    <name type="scientific">Lacipirellula limnantheis</name>
    <dbReference type="NCBI Taxonomy" id="2528024"/>
    <lineage>
        <taxon>Bacteria</taxon>
        <taxon>Pseudomonadati</taxon>
        <taxon>Planctomycetota</taxon>
        <taxon>Planctomycetia</taxon>
        <taxon>Pirellulales</taxon>
        <taxon>Lacipirellulaceae</taxon>
        <taxon>Lacipirellula</taxon>
    </lineage>
</organism>
<sequence length="91" mass="10093">MSKRCQDLTHDKSSVKEGCIRSSHSRAHAFFAWVNSLLAHKVKNSYVTDEEMLSLFTAHYLVTGMTQIAKGGPRAARAIARIRQSQCLTAA</sequence>
<evidence type="ECO:0000313" key="2">
    <source>
        <dbReference type="Proteomes" id="UP000317909"/>
    </source>
</evidence>
<dbReference type="KEGG" id="llh:I41_16410"/>
<dbReference type="AlphaFoldDB" id="A0A517TVQ8"/>